<keyword evidence="5 11" id="KW-0812">Transmembrane</keyword>
<dbReference type="InterPro" id="IPR004878">
    <property type="entry name" value="Otopetrin"/>
</dbReference>
<proteinExistence type="inferred from homology"/>
<dbReference type="OrthoDB" id="6429739at2759"/>
<evidence type="ECO:0000256" key="1">
    <source>
        <dbReference type="ARBA" id="ARBA00004651"/>
    </source>
</evidence>
<dbReference type="PANTHER" id="PTHR21522">
    <property type="entry name" value="PROTON CHANNEL OTOP"/>
    <property type="match status" value="1"/>
</dbReference>
<evidence type="ECO:0000256" key="4">
    <source>
        <dbReference type="ARBA" id="ARBA00022475"/>
    </source>
</evidence>
<keyword evidence="7 11" id="KW-1133">Transmembrane helix</keyword>
<feature type="transmembrane region" description="Helical" evidence="11">
    <location>
        <begin position="58"/>
        <end position="80"/>
    </location>
</feature>
<evidence type="ECO:0000256" key="6">
    <source>
        <dbReference type="ARBA" id="ARBA00022781"/>
    </source>
</evidence>
<comment type="similarity">
    <text evidence="2">Belongs to the otopetrin family.</text>
</comment>
<protein>
    <submittedName>
        <fullName evidence="12">Uncharacterized protein</fullName>
    </submittedName>
</protein>
<dbReference type="AlphaFoldDB" id="A0A448XQD5"/>
<keyword evidence="9 11" id="KW-0472">Membrane</keyword>
<evidence type="ECO:0000256" key="11">
    <source>
        <dbReference type="SAM" id="Phobius"/>
    </source>
</evidence>
<dbReference type="PANTHER" id="PTHR21522:SF32">
    <property type="entry name" value="OTOPETRIN-2"/>
    <property type="match status" value="1"/>
</dbReference>
<evidence type="ECO:0000256" key="5">
    <source>
        <dbReference type="ARBA" id="ARBA00022692"/>
    </source>
</evidence>
<dbReference type="GO" id="GO:0005886">
    <property type="term" value="C:plasma membrane"/>
    <property type="evidence" value="ECO:0007669"/>
    <property type="project" value="UniProtKB-SubCell"/>
</dbReference>
<evidence type="ECO:0000256" key="10">
    <source>
        <dbReference type="ARBA" id="ARBA00023303"/>
    </source>
</evidence>
<comment type="caution">
    <text evidence="12">The sequence shown here is derived from an EMBL/GenBank/DDBJ whole genome shotgun (WGS) entry which is preliminary data.</text>
</comment>
<keyword evidence="13" id="KW-1185">Reference proteome</keyword>
<name>A0A448XQD5_9PLAT</name>
<evidence type="ECO:0000256" key="2">
    <source>
        <dbReference type="ARBA" id="ARBA00006513"/>
    </source>
</evidence>
<accession>A0A448XQD5</accession>
<dbReference type="Proteomes" id="UP000784294">
    <property type="component" value="Unassembled WGS sequence"/>
</dbReference>
<evidence type="ECO:0000256" key="3">
    <source>
        <dbReference type="ARBA" id="ARBA00022448"/>
    </source>
</evidence>
<evidence type="ECO:0000313" key="12">
    <source>
        <dbReference type="EMBL" id="VEL42290.1"/>
    </source>
</evidence>
<dbReference type="Pfam" id="PF03189">
    <property type="entry name" value="Otopetrin"/>
    <property type="match status" value="1"/>
</dbReference>
<keyword evidence="4" id="KW-1003">Cell membrane</keyword>
<dbReference type="GO" id="GO:0015252">
    <property type="term" value="F:proton channel activity"/>
    <property type="evidence" value="ECO:0007669"/>
    <property type="project" value="InterPro"/>
</dbReference>
<keyword evidence="6" id="KW-0375">Hydrogen ion transport</keyword>
<reference evidence="12" key="1">
    <citation type="submission" date="2018-11" db="EMBL/GenBank/DDBJ databases">
        <authorList>
            <consortium name="Pathogen Informatics"/>
        </authorList>
    </citation>
    <scope>NUCLEOTIDE SEQUENCE</scope>
</reference>
<keyword evidence="10" id="KW-0407">Ion channel</keyword>
<keyword evidence="3" id="KW-0813">Transport</keyword>
<evidence type="ECO:0000256" key="7">
    <source>
        <dbReference type="ARBA" id="ARBA00022989"/>
    </source>
</evidence>
<organism evidence="12 13">
    <name type="scientific">Protopolystoma xenopodis</name>
    <dbReference type="NCBI Taxonomy" id="117903"/>
    <lineage>
        <taxon>Eukaryota</taxon>
        <taxon>Metazoa</taxon>
        <taxon>Spiralia</taxon>
        <taxon>Lophotrochozoa</taxon>
        <taxon>Platyhelminthes</taxon>
        <taxon>Monogenea</taxon>
        <taxon>Polyopisthocotylea</taxon>
        <taxon>Polystomatidea</taxon>
        <taxon>Polystomatidae</taxon>
        <taxon>Protopolystoma</taxon>
    </lineage>
</organism>
<dbReference type="EMBL" id="CAAALY010273612">
    <property type="protein sequence ID" value="VEL42290.1"/>
    <property type="molecule type" value="Genomic_DNA"/>
</dbReference>
<evidence type="ECO:0000256" key="8">
    <source>
        <dbReference type="ARBA" id="ARBA00023065"/>
    </source>
</evidence>
<feature type="transmembrane region" description="Helical" evidence="11">
    <location>
        <begin position="28"/>
        <end position="46"/>
    </location>
</feature>
<evidence type="ECO:0000313" key="13">
    <source>
        <dbReference type="Proteomes" id="UP000784294"/>
    </source>
</evidence>
<gene>
    <name evidence="12" type="ORF">PXEA_LOCUS35730</name>
</gene>
<keyword evidence="8" id="KW-0406">Ion transport</keyword>
<comment type="subcellular location">
    <subcellularLocation>
        <location evidence="1">Cell membrane</location>
        <topology evidence="1">Multi-pass membrane protein</topology>
    </subcellularLocation>
</comment>
<evidence type="ECO:0000256" key="9">
    <source>
        <dbReference type="ARBA" id="ARBA00023136"/>
    </source>
</evidence>
<sequence length="101" mass="11845">MRFVFFILEASRRCAGTLTHVRTKPGRTLITFLLILNLALWIVKTFEVKRADNHVIHISYYTGIAWTIITHISLPLIIFFRFHSTVCLSDIWSNAYRFKSD</sequence>